<reference evidence="1" key="1">
    <citation type="submission" date="2023-06" db="EMBL/GenBank/DDBJ databases">
        <authorList>
            <consortium name="Lawrence Berkeley National Laboratory"/>
            <person name="Ahrendt S."/>
            <person name="Sahu N."/>
            <person name="Indic B."/>
            <person name="Wong-Bajracharya J."/>
            <person name="Merenyi Z."/>
            <person name="Ke H.-M."/>
            <person name="Monk M."/>
            <person name="Kocsube S."/>
            <person name="Drula E."/>
            <person name="Lipzen A."/>
            <person name="Balint B."/>
            <person name="Henrissat B."/>
            <person name="Andreopoulos B."/>
            <person name="Martin F.M."/>
            <person name="Harder C.B."/>
            <person name="Rigling D."/>
            <person name="Ford K.L."/>
            <person name="Foster G.D."/>
            <person name="Pangilinan J."/>
            <person name="Papanicolaou A."/>
            <person name="Barry K."/>
            <person name="LaButti K."/>
            <person name="Viragh M."/>
            <person name="Koriabine M."/>
            <person name="Yan M."/>
            <person name="Riley R."/>
            <person name="Champramary S."/>
            <person name="Plett K.L."/>
            <person name="Tsai I.J."/>
            <person name="Slot J."/>
            <person name="Sipos G."/>
            <person name="Plett J."/>
            <person name="Nagy L.G."/>
            <person name="Grigoriev I.V."/>
        </authorList>
    </citation>
    <scope>NUCLEOTIDE SEQUENCE</scope>
    <source>
        <strain evidence="1">FPL87.14</strain>
    </source>
</reference>
<comment type="caution">
    <text evidence="1">The sequence shown here is derived from an EMBL/GenBank/DDBJ whole genome shotgun (WGS) entry which is preliminary data.</text>
</comment>
<protein>
    <submittedName>
        <fullName evidence="1">Uncharacterized protein</fullName>
    </submittedName>
</protein>
<keyword evidence="2" id="KW-1185">Reference proteome</keyword>
<dbReference type="Proteomes" id="UP001175226">
    <property type="component" value="Unassembled WGS sequence"/>
</dbReference>
<proteinExistence type="predicted"/>
<accession>A0AA39MSJ8</accession>
<evidence type="ECO:0000313" key="2">
    <source>
        <dbReference type="Proteomes" id="UP001175226"/>
    </source>
</evidence>
<dbReference type="EMBL" id="JAUEPT010000016">
    <property type="protein sequence ID" value="KAK0445531.1"/>
    <property type="molecule type" value="Genomic_DNA"/>
</dbReference>
<gene>
    <name evidence="1" type="ORF">EV421DRAFT_2018292</name>
</gene>
<sequence>MSVILQEATRFSWLLLEQRLRSHEQARRYTIPLSILLILGTTRVIFSKNSVNSVTILSSVQQRRRGIMLDEPSGDFTPTSGEVYRSFKSNLGPCLVFNHCG</sequence>
<dbReference type="AlphaFoldDB" id="A0AA39MSJ8"/>
<organism evidence="1 2">
    <name type="scientific">Armillaria borealis</name>
    <dbReference type="NCBI Taxonomy" id="47425"/>
    <lineage>
        <taxon>Eukaryota</taxon>
        <taxon>Fungi</taxon>
        <taxon>Dikarya</taxon>
        <taxon>Basidiomycota</taxon>
        <taxon>Agaricomycotina</taxon>
        <taxon>Agaricomycetes</taxon>
        <taxon>Agaricomycetidae</taxon>
        <taxon>Agaricales</taxon>
        <taxon>Marasmiineae</taxon>
        <taxon>Physalacriaceae</taxon>
        <taxon>Armillaria</taxon>
    </lineage>
</organism>
<name>A0AA39MSJ8_9AGAR</name>
<evidence type="ECO:0000313" key="1">
    <source>
        <dbReference type="EMBL" id="KAK0445531.1"/>
    </source>
</evidence>